<feature type="region of interest" description="Disordered" evidence="5">
    <location>
        <begin position="1"/>
        <end position="44"/>
    </location>
</feature>
<keyword evidence="3" id="KW-0998">Cell outer membrane</keyword>
<dbReference type="PRINTS" id="PR01023">
    <property type="entry name" value="NAFLGMOTY"/>
</dbReference>
<dbReference type="HOGENOM" id="CLU_016890_6_0_7"/>
<dbReference type="PROSITE" id="PS51123">
    <property type="entry name" value="OMPA_2"/>
    <property type="match status" value="1"/>
</dbReference>
<sequence>MSGSPCPRYTRSGGARPRSAAGPRHRTRRTGATRLSSGRKDRMNKTSLRLTAAVTAVLLFAGCQTAGKRTAIGAGAGGLAGAGVGALLGGKKGALIGAGVGALAGGSVGLYLDKQHKELEKIAETKRTENGLLVEMKGDILFDSGSSALKPEAIGKLEQMGDILAKYGDDRIRIEGYTDSTGSKSMNEELSLRRADAVKRVLVGRGVQEKQITALGMGPVRPVADNGSATGRAQNRRVELHIDVPNAT</sequence>
<evidence type="ECO:0000259" key="6">
    <source>
        <dbReference type="PROSITE" id="PS51123"/>
    </source>
</evidence>
<dbReference type="CDD" id="cd07185">
    <property type="entry name" value="OmpA_C-like"/>
    <property type="match status" value="1"/>
</dbReference>
<evidence type="ECO:0000256" key="5">
    <source>
        <dbReference type="SAM" id="MobiDB-lite"/>
    </source>
</evidence>
<evidence type="ECO:0000313" key="7">
    <source>
        <dbReference type="EMBL" id="ABC83957.1"/>
    </source>
</evidence>
<reference evidence="7" key="1">
    <citation type="submission" date="2006-01" db="EMBL/GenBank/DDBJ databases">
        <title>Complete sequence of Anaeromyxobacter dehalogenans 2CP-C.</title>
        <authorList>
            <consortium name="US DOE Joint Genome Institute"/>
            <person name="Copeland A."/>
            <person name="Lucas S."/>
            <person name="Lapidus A."/>
            <person name="Barry K."/>
            <person name="Detter J.C."/>
            <person name="Glavina T."/>
            <person name="Hammon N."/>
            <person name="Israni S."/>
            <person name="Pitluck S."/>
            <person name="Brettin T."/>
            <person name="Bruce D."/>
            <person name="Han C."/>
            <person name="Tapia R."/>
            <person name="Gilna P."/>
            <person name="Kiss H."/>
            <person name="Schmutz J."/>
            <person name="Larimer F."/>
            <person name="Land M."/>
            <person name="Kyrpides N."/>
            <person name="Anderson I."/>
            <person name="Sanford R.A."/>
            <person name="Ritalahti K.M."/>
            <person name="Thomas H.S."/>
            <person name="Kirby J.R."/>
            <person name="Zhulin I.B."/>
            <person name="Loeffler F.E."/>
            <person name="Richardson P."/>
        </authorList>
    </citation>
    <scope>NUCLEOTIDE SEQUENCE</scope>
    <source>
        <strain evidence="7">2CP-C</strain>
    </source>
</reference>
<gene>
    <name evidence="7" type="ordered locus">Adeh_4193</name>
</gene>
<protein>
    <submittedName>
        <fullName evidence="7">Outer membrane protein, OmpA/MotB family</fullName>
    </submittedName>
</protein>
<dbReference type="EMBL" id="CP000251">
    <property type="protein sequence ID" value="ABC83957.1"/>
    <property type="molecule type" value="Genomic_DNA"/>
</dbReference>
<dbReference type="Pfam" id="PF13488">
    <property type="entry name" value="Gly-zipper_Omp"/>
    <property type="match status" value="1"/>
</dbReference>
<dbReference type="STRING" id="290397.Adeh_4193"/>
<dbReference type="PANTHER" id="PTHR30329:SF21">
    <property type="entry name" value="LIPOPROTEIN YIAD-RELATED"/>
    <property type="match status" value="1"/>
</dbReference>
<name>Q2IH99_ANADE</name>
<dbReference type="eggNOG" id="COG2885">
    <property type="taxonomic scope" value="Bacteria"/>
</dbReference>
<dbReference type="KEGG" id="ade:Adeh_4193"/>
<dbReference type="PANTHER" id="PTHR30329">
    <property type="entry name" value="STATOR ELEMENT OF FLAGELLAR MOTOR COMPLEX"/>
    <property type="match status" value="1"/>
</dbReference>
<evidence type="ECO:0000313" key="8">
    <source>
        <dbReference type="Proteomes" id="UP000001935"/>
    </source>
</evidence>
<dbReference type="InterPro" id="IPR036737">
    <property type="entry name" value="OmpA-like_sf"/>
</dbReference>
<comment type="subcellular location">
    <subcellularLocation>
        <location evidence="1">Cell outer membrane</location>
    </subcellularLocation>
</comment>
<dbReference type="InterPro" id="IPR050330">
    <property type="entry name" value="Bact_OuterMem_StrucFunc"/>
</dbReference>
<dbReference type="InterPro" id="IPR006664">
    <property type="entry name" value="OMP_bac"/>
</dbReference>
<keyword evidence="2 4" id="KW-0472">Membrane</keyword>
<accession>Q2IH99</accession>
<dbReference type="SUPFAM" id="SSF103088">
    <property type="entry name" value="OmpA-like"/>
    <property type="match status" value="1"/>
</dbReference>
<evidence type="ECO:0000256" key="3">
    <source>
        <dbReference type="ARBA" id="ARBA00023237"/>
    </source>
</evidence>
<proteinExistence type="predicted"/>
<evidence type="ECO:0000256" key="4">
    <source>
        <dbReference type="PROSITE-ProRule" id="PRU00473"/>
    </source>
</evidence>
<dbReference type="Pfam" id="PF00691">
    <property type="entry name" value="OmpA"/>
    <property type="match status" value="1"/>
</dbReference>
<dbReference type="GO" id="GO:0009279">
    <property type="term" value="C:cell outer membrane"/>
    <property type="evidence" value="ECO:0007669"/>
    <property type="project" value="UniProtKB-SubCell"/>
</dbReference>
<evidence type="ECO:0000256" key="1">
    <source>
        <dbReference type="ARBA" id="ARBA00004442"/>
    </source>
</evidence>
<organism evidence="7 8">
    <name type="scientific">Anaeromyxobacter dehalogenans (strain 2CP-C)</name>
    <dbReference type="NCBI Taxonomy" id="290397"/>
    <lineage>
        <taxon>Bacteria</taxon>
        <taxon>Pseudomonadati</taxon>
        <taxon>Myxococcota</taxon>
        <taxon>Myxococcia</taxon>
        <taxon>Myxococcales</taxon>
        <taxon>Cystobacterineae</taxon>
        <taxon>Anaeromyxobacteraceae</taxon>
        <taxon>Anaeromyxobacter</taxon>
    </lineage>
</organism>
<dbReference type="Gene3D" id="3.30.1330.60">
    <property type="entry name" value="OmpA-like domain"/>
    <property type="match status" value="1"/>
</dbReference>
<dbReference type="PRINTS" id="PR01021">
    <property type="entry name" value="OMPADOMAIN"/>
</dbReference>
<feature type="domain" description="OmpA-like" evidence="6">
    <location>
        <begin position="129"/>
        <end position="246"/>
    </location>
</feature>
<dbReference type="InterPro" id="IPR039567">
    <property type="entry name" value="Gly-zipper"/>
</dbReference>
<dbReference type="InterPro" id="IPR006665">
    <property type="entry name" value="OmpA-like"/>
</dbReference>
<dbReference type="AlphaFoldDB" id="Q2IH99"/>
<evidence type="ECO:0000256" key="2">
    <source>
        <dbReference type="ARBA" id="ARBA00023136"/>
    </source>
</evidence>
<dbReference type="Proteomes" id="UP000001935">
    <property type="component" value="Chromosome"/>
</dbReference>